<evidence type="ECO:0000313" key="4">
    <source>
        <dbReference type="Proteomes" id="UP000545493"/>
    </source>
</evidence>
<proteinExistence type="predicted"/>
<keyword evidence="4" id="KW-1185">Reference proteome</keyword>
<dbReference type="PANTHER" id="PTHR42949">
    <property type="entry name" value="ANAEROBIC GLYCEROL-3-PHOSPHATE DEHYDROGENASE SUBUNIT B"/>
    <property type="match status" value="1"/>
</dbReference>
<dbReference type="PRINTS" id="PR00368">
    <property type="entry name" value="FADPNR"/>
</dbReference>
<feature type="domain" description="FAD/NAD(P)-binding" evidence="2">
    <location>
        <begin position="5"/>
        <end position="339"/>
    </location>
</feature>
<keyword evidence="1 3" id="KW-0560">Oxidoreductase</keyword>
<protein>
    <submittedName>
        <fullName evidence="3">Heterodisulfide reductase subunit A</fullName>
        <ecNumber evidence="3">1.8.98.1</ecNumber>
    </submittedName>
</protein>
<dbReference type="PRINTS" id="PR00411">
    <property type="entry name" value="PNDRDTASEI"/>
</dbReference>
<dbReference type="GO" id="GO:0051912">
    <property type="term" value="F:CoB--CoM heterodisulfide reductase activity"/>
    <property type="evidence" value="ECO:0007669"/>
    <property type="project" value="UniProtKB-EC"/>
</dbReference>
<dbReference type="EC" id="1.8.98.1" evidence="3"/>
<dbReference type="InterPro" id="IPR036188">
    <property type="entry name" value="FAD/NAD-bd_sf"/>
</dbReference>
<dbReference type="Proteomes" id="UP000545493">
    <property type="component" value="Unassembled WGS sequence"/>
</dbReference>
<name>A0A7X5ZS58_9PSEU</name>
<evidence type="ECO:0000256" key="1">
    <source>
        <dbReference type="ARBA" id="ARBA00023002"/>
    </source>
</evidence>
<organism evidence="3 4">
    <name type="scientific">Saccharomonospora amisosensis</name>
    <dbReference type="NCBI Taxonomy" id="1128677"/>
    <lineage>
        <taxon>Bacteria</taxon>
        <taxon>Bacillati</taxon>
        <taxon>Actinomycetota</taxon>
        <taxon>Actinomycetes</taxon>
        <taxon>Pseudonocardiales</taxon>
        <taxon>Pseudonocardiaceae</taxon>
        <taxon>Saccharomonospora</taxon>
    </lineage>
</organism>
<dbReference type="Gene3D" id="3.50.50.60">
    <property type="entry name" value="FAD/NAD(P)-binding domain"/>
    <property type="match status" value="2"/>
</dbReference>
<dbReference type="InterPro" id="IPR023753">
    <property type="entry name" value="FAD/NAD-binding_dom"/>
</dbReference>
<gene>
    <name evidence="3" type="ORF">FHU38_003359</name>
</gene>
<sequence length="354" mass="38093">MASDTVAVIGGGPGGLRAAHGIAEVGAKVVLIEQRDFLGGTPIAENYAGLTPHGEAAEPQMRRMAELVTSHPLAEVRLSTRVTGIEGEPGAFTLAVDGPDGAQRVDCGAVVVATGFQHFDPGRETQMYGYYEFPDVIALQDLEAMLKEHRVVRPSNGKPPERLCFIQCVGSRDRQIGNEYCSKVCCGVASKEAIEVRELLPDCKVYIFYIDMRMYGYWESEIYWPAQEKHHVQYVKGIVTEVLPKGDQLIVRGEDTTMGRPMEIPMDVVVLSVGMEPSAGTREMAKLLGVGQNRYGFIDSPGAPLDPVSTDREGIFACGAALGPADLEDTVSSASNAAMRAVSFVRSRAAAPAS</sequence>
<evidence type="ECO:0000259" key="2">
    <source>
        <dbReference type="Pfam" id="PF07992"/>
    </source>
</evidence>
<dbReference type="PANTHER" id="PTHR42949:SF3">
    <property type="entry name" value="ANAEROBIC GLYCEROL-3-PHOSPHATE DEHYDROGENASE SUBUNIT B"/>
    <property type="match status" value="1"/>
</dbReference>
<comment type="caution">
    <text evidence="3">The sequence shown here is derived from an EMBL/GenBank/DDBJ whole genome shotgun (WGS) entry which is preliminary data.</text>
</comment>
<dbReference type="AlphaFoldDB" id="A0A7X5ZS58"/>
<evidence type="ECO:0000313" key="3">
    <source>
        <dbReference type="EMBL" id="NIJ13015.1"/>
    </source>
</evidence>
<dbReference type="RefSeq" id="WP_167172495.1">
    <property type="nucleotide sequence ID" value="NZ_JAAOYM010000001.1"/>
</dbReference>
<dbReference type="EMBL" id="JAAOYM010000001">
    <property type="protein sequence ID" value="NIJ13015.1"/>
    <property type="molecule type" value="Genomic_DNA"/>
</dbReference>
<reference evidence="3 4" key="1">
    <citation type="submission" date="2020-03" db="EMBL/GenBank/DDBJ databases">
        <title>Sequencing the genomes of 1000 actinobacteria strains.</title>
        <authorList>
            <person name="Klenk H.-P."/>
        </authorList>
    </citation>
    <scope>NUCLEOTIDE SEQUENCE [LARGE SCALE GENOMIC DNA]</scope>
    <source>
        <strain evidence="3 4">DSM 45685</strain>
    </source>
</reference>
<dbReference type="InterPro" id="IPR051691">
    <property type="entry name" value="Metab_Enz_Cyan_OpOx_G3PDH"/>
</dbReference>
<dbReference type="Pfam" id="PF07992">
    <property type="entry name" value="Pyr_redox_2"/>
    <property type="match status" value="1"/>
</dbReference>
<accession>A0A7X5ZS58</accession>
<dbReference type="SUPFAM" id="SSF51905">
    <property type="entry name" value="FAD/NAD(P)-binding domain"/>
    <property type="match status" value="1"/>
</dbReference>